<evidence type="ECO:0000256" key="15">
    <source>
        <dbReference type="SAM" id="Phobius"/>
    </source>
</evidence>
<dbReference type="PANTHER" id="PTHR42861">
    <property type="entry name" value="CALCIUM-TRANSPORTING ATPASE"/>
    <property type="match status" value="1"/>
</dbReference>
<comment type="subcellular location">
    <subcellularLocation>
        <location evidence="1">Endomembrane system</location>
        <topology evidence="1">Multi-pass membrane protein</topology>
    </subcellularLocation>
</comment>
<dbReference type="InterPro" id="IPR023299">
    <property type="entry name" value="ATPase_P-typ_cyto_dom_N"/>
</dbReference>
<dbReference type="AlphaFoldDB" id="A0AA42CRN0"/>
<dbReference type="InterPro" id="IPR044492">
    <property type="entry name" value="P_typ_ATPase_HD_dom"/>
</dbReference>
<dbReference type="SMART" id="SM00831">
    <property type="entry name" value="Cation_ATPase_N"/>
    <property type="match status" value="1"/>
</dbReference>
<keyword evidence="8" id="KW-0067">ATP-binding</keyword>
<keyword evidence="4 15" id="KW-0812">Transmembrane</keyword>
<accession>A0AA42CRN0</accession>
<dbReference type="InterPro" id="IPR004014">
    <property type="entry name" value="ATPase_P-typ_cation-transptr_N"/>
</dbReference>
<dbReference type="InterPro" id="IPR001757">
    <property type="entry name" value="P_typ_ATPase"/>
</dbReference>
<feature type="transmembrane region" description="Helical" evidence="15">
    <location>
        <begin position="791"/>
        <end position="813"/>
    </location>
</feature>
<dbReference type="SUPFAM" id="SSF56784">
    <property type="entry name" value="HAD-like"/>
    <property type="match status" value="1"/>
</dbReference>
<dbReference type="InterPro" id="IPR008250">
    <property type="entry name" value="ATPase_P-typ_transduc_dom_A_sf"/>
</dbReference>
<dbReference type="Gene3D" id="3.40.1110.10">
    <property type="entry name" value="Calcium-transporting ATPase, cytoplasmic domain N"/>
    <property type="match status" value="1"/>
</dbReference>
<dbReference type="InterPro" id="IPR023298">
    <property type="entry name" value="ATPase_P-typ_TM_dom_sf"/>
</dbReference>
<feature type="transmembrane region" description="Helical" evidence="15">
    <location>
        <begin position="300"/>
        <end position="325"/>
    </location>
</feature>
<dbReference type="EMBL" id="JAMOIM010000058">
    <property type="protein sequence ID" value="MCW6512662.1"/>
    <property type="molecule type" value="Genomic_DNA"/>
</dbReference>
<dbReference type="Gene3D" id="1.20.1110.10">
    <property type="entry name" value="Calcium-transporting ATPase, transmembrane domain"/>
    <property type="match status" value="1"/>
</dbReference>
<dbReference type="Pfam" id="PF00690">
    <property type="entry name" value="Cation_ATPase_N"/>
    <property type="match status" value="1"/>
</dbReference>
<evidence type="ECO:0000256" key="14">
    <source>
        <dbReference type="ARBA" id="ARBA00049289"/>
    </source>
</evidence>
<dbReference type="InterPro" id="IPR023214">
    <property type="entry name" value="HAD_sf"/>
</dbReference>
<feature type="transmembrane region" description="Helical" evidence="15">
    <location>
        <begin position="73"/>
        <end position="96"/>
    </location>
</feature>
<sequence length="919" mass="96640">MSRSTVTQDPAIDMSTSPVKPGTNLSKAWHALSIVQVSDCLASSSKGLTREVAAARLTSDGPNALTDGSKVSALHLVITQFKSVIIWILIAASVVSATLGEWVDAAAILAIVVLNAGIGFYQEYSAERSIAALKTMTAPHAKVRRDGAVRTIVASEIVVGDVLILDAGDLVAADARLFEANALTCGESALTGESEVSAKQCSALVRANTPLGDRSNMVFMGTSVTAGTGQAMVVATAMDTEIGRIAGLITDAGRDAGTPLQRKLDRLGYLLIWATLAIVALLFGLVLWRGTKVLDLFLTSVSLAVAAMPEGLPAVVTVALAVGVMRMSRHRALVRRLPAVETLGSTTVICTDKTGTLTVGEMTVRALFVAGQTFEVAGQGYGPAGKISIDSKPPSRQQATALLVLASIHLGCNDAHLVEDKGVWTTVGDPTEGALLSAGGKAGADRVLLDKECPKERAFPFDSDRKRSSVVRRMPGGGLRVLSNGAPEALLLRCDRILSYAGVRRLTEQDRTQVLDWIATLSAQALRVLGSAYRDLDDTTISVTTADAAERDMVFVGLSGMYDPPRPEAKEAIVTCRRAGIRVVMITGDHPRTAAAIAHELGIVSDGSPITGTRLDAMSDEDLHRRAATAGVYARVTAAHKLRIVRALKSDRAVVAMTGDGVNDAPAIKGADVGIAMGRTGTEVAKQAADIIITDDDFATIVHAVKEGRGVFDNIRKTLQYLLAGNTGELLVMTVAIGVGLPAPLLPIHLLWINLVTDGLPALCLAADPIDPDVMGRPPRPAGERITNRRFVETMLLTGVLTGGVAVAVFVYVLKSGTLEAARTYAFSVLVFAELLRSFGARSASRSILKVPFLGNLPLVGVVALGVLAQVFIQEIPMLAQVMKVAVVPLRDLLVLLAIGSIPLIALEVAKLVRSPAPC</sequence>
<proteinExistence type="predicted"/>
<dbReference type="SFLD" id="SFLDF00027">
    <property type="entry name" value="p-type_atpase"/>
    <property type="match status" value="1"/>
</dbReference>
<comment type="catalytic activity">
    <reaction evidence="14">
        <text>Cu(+)(in) + ATP + H2O = Cu(+)(out) + ADP + phosphate + H(+)</text>
        <dbReference type="Rhea" id="RHEA:25792"/>
        <dbReference type="ChEBI" id="CHEBI:15377"/>
        <dbReference type="ChEBI" id="CHEBI:15378"/>
        <dbReference type="ChEBI" id="CHEBI:30616"/>
        <dbReference type="ChEBI" id="CHEBI:43474"/>
        <dbReference type="ChEBI" id="CHEBI:49552"/>
        <dbReference type="ChEBI" id="CHEBI:456216"/>
        <dbReference type="EC" id="7.2.2.8"/>
    </reaction>
</comment>
<keyword evidence="10 15" id="KW-1133">Transmembrane helix</keyword>
<dbReference type="Pfam" id="PF00122">
    <property type="entry name" value="E1-E2_ATPase"/>
    <property type="match status" value="1"/>
</dbReference>
<dbReference type="SUPFAM" id="SSF81665">
    <property type="entry name" value="Calcium ATPase, transmembrane domain M"/>
    <property type="match status" value="1"/>
</dbReference>
<evidence type="ECO:0000313" key="18">
    <source>
        <dbReference type="Proteomes" id="UP001165667"/>
    </source>
</evidence>
<dbReference type="InterPro" id="IPR006068">
    <property type="entry name" value="ATPase_P-typ_cation-transptr_C"/>
</dbReference>
<evidence type="ECO:0000259" key="16">
    <source>
        <dbReference type="SMART" id="SM00831"/>
    </source>
</evidence>
<dbReference type="Pfam" id="PF13246">
    <property type="entry name" value="Cation_ATPase"/>
    <property type="match status" value="1"/>
</dbReference>
<dbReference type="SUPFAM" id="SSF81653">
    <property type="entry name" value="Calcium ATPase, transduction domain A"/>
    <property type="match status" value="1"/>
</dbReference>
<keyword evidence="3" id="KW-0813">Transport</keyword>
<feature type="transmembrane region" description="Helical" evidence="15">
    <location>
        <begin position="893"/>
        <end position="913"/>
    </location>
</feature>
<keyword evidence="12" id="KW-0406">Ion transport</keyword>
<keyword evidence="18" id="KW-1185">Reference proteome</keyword>
<evidence type="ECO:0000313" key="17">
    <source>
        <dbReference type="EMBL" id="MCW6512662.1"/>
    </source>
</evidence>
<keyword evidence="13 15" id="KW-0472">Membrane</keyword>
<dbReference type="GO" id="GO:0016020">
    <property type="term" value="C:membrane"/>
    <property type="evidence" value="ECO:0007669"/>
    <property type="project" value="InterPro"/>
</dbReference>
<dbReference type="RefSeq" id="WP_282589037.1">
    <property type="nucleotide sequence ID" value="NZ_JAMOIM010000058.1"/>
</dbReference>
<protein>
    <recommendedName>
        <fullName evidence="2">P-type Cu(+) transporter</fullName>
        <ecNumber evidence="2">7.2.2.8</ecNumber>
    </recommendedName>
</protein>
<dbReference type="SFLD" id="SFLDG00002">
    <property type="entry name" value="C1.7:_P-type_atpase_like"/>
    <property type="match status" value="1"/>
</dbReference>
<keyword evidence="9" id="KW-1278">Translocase</keyword>
<evidence type="ECO:0000256" key="5">
    <source>
        <dbReference type="ARBA" id="ARBA00022723"/>
    </source>
</evidence>
<evidence type="ECO:0000256" key="10">
    <source>
        <dbReference type="ARBA" id="ARBA00022989"/>
    </source>
</evidence>
<dbReference type="PROSITE" id="PS00154">
    <property type="entry name" value="ATPASE_E1_E2"/>
    <property type="match status" value="1"/>
</dbReference>
<dbReference type="EC" id="7.2.2.8" evidence="2"/>
<dbReference type="InterPro" id="IPR059000">
    <property type="entry name" value="ATPase_P-type_domA"/>
</dbReference>
<dbReference type="FunFam" id="3.40.50.1000:FF:000144">
    <property type="entry name" value="copper-transporting ATPase 1 isoform X2"/>
    <property type="match status" value="1"/>
</dbReference>
<dbReference type="GO" id="GO:0140581">
    <property type="term" value="F:P-type monovalent copper transporter activity"/>
    <property type="evidence" value="ECO:0007669"/>
    <property type="project" value="UniProtKB-EC"/>
</dbReference>
<feature type="transmembrane region" description="Helical" evidence="15">
    <location>
        <begin position="267"/>
        <end position="288"/>
    </location>
</feature>
<evidence type="ECO:0000256" key="7">
    <source>
        <dbReference type="ARBA" id="ARBA00022796"/>
    </source>
</evidence>
<organism evidence="17 18">
    <name type="scientific">Lichenifustis flavocetrariae</name>
    <dbReference type="NCBI Taxonomy" id="2949735"/>
    <lineage>
        <taxon>Bacteria</taxon>
        <taxon>Pseudomonadati</taxon>
        <taxon>Pseudomonadota</taxon>
        <taxon>Alphaproteobacteria</taxon>
        <taxon>Hyphomicrobiales</taxon>
        <taxon>Lichenihabitantaceae</taxon>
        <taxon>Lichenifustis</taxon>
    </lineage>
</organism>
<dbReference type="PRINTS" id="PR00119">
    <property type="entry name" value="CATATPASE"/>
</dbReference>
<keyword evidence="6" id="KW-0547">Nucleotide-binding</keyword>
<evidence type="ECO:0000256" key="2">
    <source>
        <dbReference type="ARBA" id="ARBA00012517"/>
    </source>
</evidence>
<dbReference type="InterPro" id="IPR036412">
    <property type="entry name" value="HAD-like_sf"/>
</dbReference>
<dbReference type="NCBIfam" id="TIGR01494">
    <property type="entry name" value="ATPase_P-type"/>
    <property type="match status" value="2"/>
</dbReference>
<evidence type="ECO:0000256" key="11">
    <source>
        <dbReference type="ARBA" id="ARBA00023008"/>
    </source>
</evidence>
<dbReference type="Gene3D" id="3.40.50.1000">
    <property type="entry name" value="HAD superfamily/HAD-like"/>
    <property type="match status" value="1"/>
</dbReference>
<feature type="transmembrane region" description="Helical" evidence="15">
    <location>
        <begin position="853"/>
        <end position="873"/>
    </location>
</feature>
<evidence type="ECO:0000256" key="3">
    <source>
        <dbReference type="ARBA" id="ARBA00022448"/>
    </source>
</evidence>
<comment type="caution">
    <text evidence="17">The sequence shown here is derived from an EMBL/GenBank/DDBJ whole genome shotgun (WGS) entry which is preliminary data.</text>
</comment>
<evidence type="ECO:0000256" key="4">
    <source>
        <dbReference type="ARBA" id="ARBA00022692"/>
    </source>
</evidence>
<evidence type="ECO:0000256" key="12">
    <source>
        <dbReference type="ARBA" id="ARBA00023065"/>
    </source>
</evidence>
<dbReference type="Proteomes" id="UP001165667">
    <property type="component" value="Unassembled WGS sequence"/>
</dbReference>
<evidence type="ECO:0000256" key="13">
    <source>
        <dbReference type="ARBA" id="ARBA00023136"/>
    </source>
</evidence>
<reference evidence="17" key="1">
    <citation type="submission" date="2022-05" db="EMBL/GenBank/DDBJ databases">
        <authorList>
            <person name="Pankratov T."/>
        </authorList>
    </citation>
    <scope>NUCLEOTIDE SEQUENCE</scope>
    <source>
        <strain evidence="17">BP6-180914</strain>
    </source>
</reference>
<evidence type="ECO:0000256" key="1">
    <source>
        <dbReference type="ARBA" id="ARBA00004127"/>
    </source>
</evidence>
<dbReference type="InterPro" id="IPR018303">
    <property type="entry name" value="ATPase_P-typ_P_site"/>
</dbReference>
<feature type="transmembrane region" description="Helical" evidence="15">
    <location>
        <begin position="102"/>
        <end position="121"/>
    </location>
</feature>
<keyword evidence="5" id="KW-0479">Metal-binding</keyword>
<dbReference type="GO" id="GO:0046872">
    <property type="term" value="F:metal ion binding"/>
    <property type="evidence" value="ECO:0007669"/>
    <property type="project" value="UniProtKB-KW"/>
</dbReference>
<dbReference type="Gene3D" id="2.70.150.10">
    <property type="entry name" value="Calcium-transporting ATPase, cytoplasmic transduction domain A"/>
    <property type="match status" value="1"/>
</dbReference>
<feature type="domain" description="Cation-transporting P-type ATPase N-terminal" evidence="16">
    <location>
        <begin position="28"/>
        <end position="101"/>
    </location>
</feature>
<dbReference type="GO" id="GO:0016887">
    <property type="term" value="F:ATP hydrolysis activity"/>
    <property type="evidence" value="ECO:0007669"/>
    <property type="project" value="InterPro"/>
</dbReference>
<gene>
    <name evidence="17" type="ORF">M8523_32670</name>
</gene>
<dbReference type="PRINTS" id="PR00120">
    <property type="entry name" value="HATPASE"/>
</dbReference>
<dbReference type="Pfam" id="PF00689">
    <property type="entry name" value="Cation_ATPase_C"/>
    <property type="match status" value="1"/>
</dbReference>
<dbReference type="GO" id="GO:0012505">
    <property type="term" value="C:endomembrane system"/>
    <property type="evidence" value="ECO:0007669"/>
    <property type="project" value="UniProtKB-SubCell"/>
</dbReference>
<dbReference type="Pfam" id="PF08282">
    <property type="entry name" value="Hydrolase_3"/>
    <property type="match status" value="1"/>
</dbReference>
<evidence type="ECO:0000256" key="9">
    <source>
        <dbReference type="ARBA" id="ARBA00022967"/>
    </source>
</evidence>
<feature type="transmembrane region" description="Helical" evidence="15">
    <location>
        <begin position="721"/>
        <end position="743"/>
    </location>
</feature>
<keyword evidence="11" id="KW-0186">Copper</keyword>
<evidence type="ECO:0000256" key="8">
    <source>
        <dbReference type="ARBA" id="ARBA00022840"/>
    </source>
</evidence>
<evidence type="ECO:0000256" key="6">
    <source>
        <dbReference type="ARBA" id="ARBA00022741"/>
    </source>
</evidence>
<dbReference type="GO" id="GO:0005524">
    <property type="term" value="F:ATP binding"/>
    <property type="evidence" value="ECO:0007669"/>
    <property type="project" value="UniProtKB-KW"/>
</dbReference>
<dbReference type="SFLD" id="SFLDS00003">
    <property type="entry name" value="Haloacid_Dehalogenase"/>
    <property type="match status" value="1"/>
</dbReference>
<keyword evidence="7" id="KW-0187">Copper transport</keyword>
<dbReference type="SUPFAM" id="SSF81660">
    <property type="entry name" value="Metal cation-transporting ATPase, ATP-binding domain N"/>
    <property type="match status" value="1"/>
</dbReference>
<name>A0AA42CRN0_9HYPH</name>